<dbReference type="InterPro" id="IPR048279">
    <property type="entry name" value="MdtK-like"/>
</dbReference>
<evidence type="ECO:0000256" key="7">
    <source>
        <dbReference type="ARBA" id="ARBA00023136"/>
    </source>
</evidence>
<dbReference type="Pfam" id="PF01554">
    <property type="entry name" value="MatE"/>
    <property type="match status" value="2"/>
</dbReference>
<evidence type="ECO:0000256" key="6">
    <source>
        <dbReference type="ARBA" id="ARBA00022989"/>
    </source>
</evidence>
<organism evidence="9 10">
    <name type="scientific">Cutibacterium granulosum</name>
    <dbReference type="NCBI Taxonomy" id="33011"/>
    <lineage>
        <taxon>Bacteria</taxon>
        <taxon>Bacillati</taxon>
        <taxon>Actinomycetota</taxon>
        <taxon>Actinomycetes</taxon>
        <taxon>Propionibacteriales</taxon>
        <taxon>Propionibacteriaceae</taxon>
        <taxon>Cutibacterium</taxon>
    </lineage>
</organism>
<dbReference type="GO" id="GO:0015297">
    <property type="term" value="F:antiporter activity"/>
    <property type="evidence" value="ECO:0007669"/>
    <property type="project" value="InterPro"/>
</dbReference>
<dbReference type="GO" id="GO:0005886">
    <property type="term" value="C:plasma membrane"/>
    <property type="evidence" value="ECO:0007669"/>
    <property type="project" value="UniProtKB-SubCell"/>
</dbReference>
<dbReference type="InterPro" id="IPR002528">
    <property type="entry name" value="MATE_fam"/>
</dbReference>
<sequence>MPRASRGRKLAVVQNTAIDDRKSLNRLILNLAIPAFLSLVAEPLFLMADSAVVGHVGTSQLAGLGVASTALLTATGLFVFLAYATTATSARRMGAGDRAGAATAGVDGLWLSLLIGIVVALLIVILDVPTARLFGAQGQTAQFAAQYLQIAGWGVPAMLATMAVTGVLRGFQDTRTPLVATVIAFSANLVLDLVLVLGLGWGIRGSAAATLVCQVGLAGGLVWVFIVRTRGVGLSLGFHPAGVAGSMRDGVPLLIRTLALRGAMMATTWVAARLGDVEMASYQVSLTVWNFLSMALDALGIAGQALTGEALGAEDGQRARKLTAIMARWGAWVGVGIGVVLVAIHRLLPLAFSTQGDVRLAIAAGLLVVAVLQPLSGPVFVLDGVLIGAGDGKWLSGAQVVMLLAYLPMIIGVYLAQPSGSMAVVWLWVAWAGFMAVRGLLLWWRARGDAWMRLGA</sequence>
<accession>A0A239W810</accession>
<evidence type="ECO:0000256" key="5">
    <source>
        <dbReference type="ARBA" id="ARBA00022692"/>
    </source>
</evidence>
<evidence type="ECO:0000256" key="4">
    <source>
        <dbReference type="ARBA" id="ARBA00022475"/>
    </source>
</evidence>
<gene>
    <name evidence="9" type="primary">mepA</name>
    <name evidence="9" type="ORF">SAMEA4412665_00370</name>
</gene>
<dbReference type="PANTHER" id="PTHR42893:SF46">
    <property type="entry name" value="PROTEIN DETOXIFICATION 44, CHLOROPLASTIC"/>
    <property type="match status" value="1"/>
</dbReference>
<feature type="transmembrane region" description="Helical" evidence="8">
    <location>
        <begin position="178"/>
        <end position="201"/>
    </location>
</feature>
<keyword evidence="3" id="KW-0813">Transport</keyword>
<keyword evidence="5 8" id="KW-0812">Transmembrane</keyword>
<feature type="transmembrane region" description="Helical" evidence="8">
    <location>
        <begin position="146"/>
        <end position="171"/>
    </location>
</feature>
<protein>
    <submittedName>
        <fullName evidence="9">Staphylococcal virulence regulator protein A</fullName>
    </submittedName>
</protein>
<dbReference type="CDD" id="cd13136">
    <property type="entry name" value="MATE_DinF_like"/>
    <property type="match status" value="1"/>
</dbReference>
<dbReference type="AlphaFoldDB" id="A0A239W810"/>
<dbReference type="KEGG" id="cgrn:4412665_00370"/>
<comment type="subcellular location">
    <subcellularLocation>
        <location evidence="1">Cell membrane</location>
        <topology evidence="1">Multi-pass membrane protein</topology>
    </subcellularLocation>
</comment>
<keyword evidence="6 8" id="KW-1133">Transmembrane helix</keyword>
<feature type="transmembrane region" description="Helical" evidence="8">
    <location>
        <begin position="329"/>
        <end position="348"/>
    </location>
</feature>
<dbReference type="PANTHER" id="PTHR42893">
    <property type="entry name" value="PROTEIN DETOXIFICATION 44, CHLOROPLASTIC-RELATED"/>
    <property type="match status" value="1"/>
</dbReference>
<dbReference type="Proteomes" id="UP000215332">
    <property type="component" value="Chromosome 1"/>
</dbReference>
<dbReference type="EMBL" id="LT906441">
    <property type="protein sequence ID" value="SNV30093.1"/>
    <property type="molecule type" value="Genomic_DNA"/>
</dbReference>
<feature type="transmembrane region" description="Helical" evidence="8">
    <location>
        <begin position="207"/>
        <end position="226"/>
    </location>
</feature>
<feature type="transmembrane region" description="Helical" evidence="8">
    <location>
        <begin position="60"/>
        <end position="83"/>
    </location>
</feature>
<dbReference type="GO" id="GO:0042910">
    <property type="term" value="F:xenobiotic transmembrane transporter activity"/>
    <property type="evidence" value="ECO:0007669"/>
    <property type="project" value="InterPro"/>
</dbReference>
<feature type="transmembrane region" description="Helical" evidence="8">
    <location>
        <begin position="394"/>
        <end position="417"/>
    </location>
</feature>
<evidence type="ECO:0000256" key="1">
    <source>
        <dbReference type="ARBA" id="ARBA00004651"/>
    </source>
</evidence>
<proteinExistence type="inferred from homology"/>
<reference evidence="9 10" key="1">
    <citation type="submission" date="2017-06" db="EMBL/GenBank/DDBJ databases">
        <authorList>
            <consortium name="Pathogen Informatics"/>
        </authorList>
    </citation>
    <scope>NUCLEOTIDE SEQUENCE [LARGE SCALE GENOMIC DNA]</scope>
    <source>
        <strain evidence="9 10">NCTC11865</strain>
    </source>
</reference>
<feature type="transmembrane region" description="Helical" evidence="8">
    <location>
        <begin position="360"/>
        <end position="382"/>
    </location>
</feature>
<name>A0A239W810_9ACTN</name>
<evidence type="ECO:0000256" key="3">
    <source>
        <dbReference type="ARBA" id="ARBA00022448"/>
    </source>
</evidence>
<feature type="transmembrane region" description="Helical" evidence="8">
    <location>
        <begin position="423"/>
        <end position="444"/>
    </location>
</feature>
<feature type="transmembrane region" description="Helical" evidence="8">
    <location>
        <begin position="104"/>
        <end position="126"/>
    </location>
</feature>
<evidence type="ECO:0000256" key="8">
    <source>
        <dbReference type="SAM" id="Phobius"/>
    </source>
</evidence>
<evidence type="ECO:0000256" key="2">
    <source>
        <dbReference type="ARBA" id="ARBA00010199"/>
    </source>
</evidence>
<keyword evidence="4" id="KW-1003">Cell membrane</keyword>
<dbReference type="NCBIfam" id="TIGR00797">
    <property type="entry name" value="matE"/>
    <property type="match status" value="1"/>
</dbReference>
<dbReference type="eggNOG" id="COG0534">
    <property type="taxonomic scope" value="Bacteria"/>
</dbReference>
<evidence type="ECO:0000313" key="10">
    <source>
        <dbReference type="Proteomes" id="UP000215332"/>
    </source>
</evidence>
<dbReference type="InterPro" id="IPR044644">
    <property type="entry name" value="DinF-like"/>
</dbReference>
<evidence type="ECO:0000313" key="9">
    <source>
        <dbReference type="EMBL" id="SNV30093.1"/>
    </source>
</evidence>
<comment type="similarity">
    <text evidence="2">Belongs to the multi antimicrobial extrusion (MATE) (TC 2.A.66.1) family.</text>
</comment>
<keyword evidence="7 8" id="KW-0472">Membrane</keyword>
<dbReference type="PIRSF" id="PIRSF006603">
    <property type="entry name" value="DinF"/>
    <property type="match status" value="1"/>
</dbReference>
<feature type="transmembrane region" description="Helical" evidence="8">
    <location>
        <begin position="27"/>
        <end position="48"/>
    </location>
</feature>